<evidence type="ECO:0000313" key="2">
    <source>
        <dbReference type="Proteomes" id="UP000694892"/>
    </source>
</evidence>
<proteinExistence type="predicted"/>
<dbReference type="AlphaFoldDB" id="A0A974CMI1"/>
<sequence length="178" mass="19983">MSRDDSMETIMEIYNMGANGDFLFKVIKDENYIKLKNICTASINGQNTSFSLLCRDPEHKWKSKVNDVPNNSAVPKKYIFTQEGDAGNNQGHGIKFKETGHGQLVVYDEDVAKREATSLSLPEIELVILDDGSGFIIKTSDYEPQLSSLFYVSKTTVKPKSRGNLLGRLLCIECIFNF</sequence>
<organism evidence="1 2">
    <name type="scientific">Xenopus laevis</name>
    <name type="common">African clawed frog</name>
    <dbReference type="NCBI Taxonomy" id="8355"/>
    <lineage>
        <taxon>Eukaryota</taxon>
        <taxon>Metazoa</taxon>
        <taxon>Chordata</taxon>
        <taxon>Craniata</taxon>
        <taxon>Vertebrata</taxon>
        <taxon>Euteleostomi</taxon>
        <taxon>Amphibia</taxon>
        <taxon>Batrachia</taxon>
        <taxon>Anura</taxon>
        <taxon>Pipoidea</taxon>
        <taxon>Pipidae</taxon>
        <taxon>Xenopodinae</taxon>
        <taxon>Xenopus</taxon>
        <taxon>Xenopus</taxon>
    </lineage>
</organism>
<gene>
    <name evidence="1" type="ORF">XELAEV_18030560mg</name>
</gene>
<evidence type="ECO:0000313" key="1">
    <source>
        <dbReference type="EMBL" id="OCT75381.1"/>
    </source>
</evidence>
<reference evidence="2" key="1">
    <citation type="journal article" date="2016" name="Nature">
        <title>Genome evolution in the allotetraploid frog Xenopus laevis.</title>
        <authorList>
            <person name="Session A.M."/>
            <person name="Uno Y."/>
            <person name="Kwon T."/>
            <person name="Chapman J.A."/>
            <person name="Toyoda A."/>
            <person name="Takahashi S."/>
            <person name="Fukui A."/>
            <person name="Hikosaka A."/>
            <person name="Suzuki A."/>
            <person name="Kondo M."/>
            <person name="van Heeringen S.J."/>
            <person name="Quigley I."/>
            <person name="Heinz S."/>
            <person name="Ogino H."/>
            <person name="Ochi H."/>
            <person name="Hellsten U."/>
            <person name="Lyons J.B."/>
            <person name="Simakov O."/>
            <person name="Putnam N."/>
            <person name="Stites J."/>
            <person name="Kuroki Y."/>
            <person name="Tanaka T."/>
            <person name="Michiue T."/>
            <person name="Watanabe M."/>
            <person name="Bogdanovic O."/>
            <person name="Lister R."/>
            <person name="Georgiou G."/>
            <person name="Paranjpe S.S."/>
            <person name="van Kruijsbergen I."/>
            <person name="Shu S."/>
            <person name="Carlson J."/>
            <person name="Kinoshita T."/>
            <person name="Ohta Y."/>
            <person name="Mawaribuchi S."/>
            <person name="Jenkins J."/>
            <person name="Grimwood J."/>
            <person name="Schmutz J."/>
            <person name="Mitros T."/>
            <person name="Mozaffari S.V."/>
            <person name="Suzuki Y."/>
            <person name="Haramoto Y."/>
            <person name="Yamamoto T.S."/>
            <person name="Takagi C."/>
            <person name="Heald R."/>
            <person name="Miller K."/>
            <person name="Haudenschild C."/>
            <person name="Kitzman J."/>
            <person name="Nakayama T."/>
            <person name="Izutsu Y."/>
            <person name="Robert J."/>
            <person name="Fortriede J."/>
            <person name="Burns K."/>
            <person name="Lotay V."/>
            <person name="Karimi K."/>
            <person name="Yasuoka Y."/>
            <person name="Dichmann D.S."/>
            <person name="Flajnik M.F."/>
            <person name="Houston D.W."/>
            <person name="Shendure J."/>
            <person name="DuPasquier L."/>
            <person name="Vize P.D."/>
            <person name="Zorn A.M."/>
            <person name="Ito M."/>
            <person name="Marcotte E.M."/>
            <person name="Wallingford J.B."/>
            <person name="Ito Y."/>
            <person name="Asashima M."/>
            <person name="Ueno N."/>
            <person name="Matsuda Y."/>
            <person name="Veenstra G.J."/>
            <person name="Fujiyama A."/>
            <person name="Harland R.M."/>
            <person name="Taira M."/>
            <person name="Rokhsar D.S."/>
        </authorList>
    </citation>
    <scope>NUCLEOTIDE SEQUENCE [LARGE SCALE GENOMIC DNA]</scope>
    <source>
        <strain evidence="2">J</strain>
    </source>
</reference>
<protein>
    <submittedName>
        <fullName evidence="1">Uncharacterized protein</fullName>
    </submittedName>
</protein>
<name>A0A974CMI1_XENLA</name>
<dbReference type="EMBL" id="CM004476">
    <property type="protein sequence ID" value="OCT75381.1"/>
    <property type="molecule type" value="Genomic_DNA"/>
</dbReference>
<dbReference type="Proteomes" id="UP000694892">
    <property type="component" value="Chromosome 6L"/>
</dbReference>
<accession>A0A974CMI1</accession>